<sequence length="81" mass="9241">MMVQGISPVLIWAINVAYGTRPSLRRNFSQVGPKSKEIPAEFDMLSESYKQGRISSRAAAERLNISHTTFLRWCRTILPME</sequence>
<gene>
    <name evidence="1" type="ORF">BO223_01685</name>
</gene>
<dbReference type="AlphaFoldDB" id="A0A1Q9YMS4"/>
<evidence type="ECO:0000313" key="2">
    <source>
        <dbReference type="Proteomes" id="UP000186758"/>
    </source>
</evidence>
<evidence type="ECO:0000313" key="1">
    <source>
        <dbReference type="EMBL" id="OLU46760.1"/>
    </source>
</evidence>
<proteinExistence type="predicted"/>
<accession>A0A1Q9YMS4</accession>
<organism evidence="1 2">
    <name type="scientific">Faecalibaculum rodentium</name>
    <dbReference type="NCBI Taxonomy" id="1702221"/>
    <lineage>
        <taxon>Bacteria</taxon>
        <taxon>Bacillati</taxon>
        <taxon>Bacillota</taxon>
        <taxon>Erysipelotrichia</taxon>
        <taxon>Erysipelotrichales</taxon>
        <taxon>Erysipelotrichaceae</taxon>
        <taxon>Faecalibaculum</taxon>
    </lineage>
</organism>
<reference evidence="1 2" key="1">
    <citation type="submission" date="2016-11" db="EMBL/GenBank/DDBJ databases">
        <title>Description of two novel members of the family Erysipelotrichaceae: Ileibacterium lipovorans gen. nov., sp. nov. and Dubosiella newyorkensis, gen. nov., sp. nov.</title>
        <authorList>
            <person name="Cox L.M."/>
            <person name="Sohn J."/>
            <person name="Tyrrell K.L."/>
            <person name="Citron D.M."/>
            <person name="Lawson P.A."/>
            <person name="Patel N.B."/>
            <person name="Iizumi T."/>
            <person name="Perez-Perez G.I."/>
            <person name="Goldstein E.J."/>
            <person name="Blaser M.J."/>
        </authorList>
    </citation>
    <scope>NUCLEOTIDE SEQUENCE [LARGE SCALE GENOMIC DNA]</scope>
    <source>
        <strain evidence="1 2">NYU-BL-K8</strain>
    </source>
</reference>
<comment type="caution">
    <text evidence="1">The sequence shown here is derived from an EMBL/GenBank/DDBJ whole genome shotgun (WGS) entry which is preliminary data.</text>
</comment>
<protein>
    <submittedName>
        <fullName evidence="1">Uncharacterized protein</fullName>
    </submittedName>
</protein>
<dbReference type="EMBL" id="MPJZ01000021">
    <property type="protein sequence ID" value="OLU46760.1"/>
    <property type="molecule type" value="Genomic_DNA"/>
</dbReference>
<dbReference type="Proteomes" id="UP000186758">
    <property type="component" value="Unassembled WGS sequence"/>
</dbReference>
<dbReference type="Gene3D" id="1.10.10.60">
    <property type="entry name" value="Homeodomain-like"/>
    <property type="match status" value="1"/>
</dbReference>
<name>A0A1Q9YMS4_9FIRM</name>